<evidence type="ECO:0000313" key="1">
    <source>
        <dbReference type="EMBL" id="TGX83007.1"/>
    </source>
</evidence>
<protein>
    <submittedName>
        <fullName evidence="1">Uncharacterized protein</fullName>
    </submittedName>
</protein>
<dbReference type="Proteomes" id="UP000308886">
    <property type="component" value="Unassembled WGS sequence"/>
</dbReference>
<keyword evidence="2" id="KW-1185">Reference proteome</keyword>
<gene>
    <name evidence="1" type="ORF">E5358_04935</name>
</gene>
<accession>A0AC61QRV2</accession>
<comment type="caution">
    <text evidence="1">The sequence shown here is derived from an EMBL/GenBank/DDBJ whole genome shotgun (WGS) entry which is preliminary data.</text>
</comment>
<reference evidence="1" key="1">
    <citation type="submission" date="2019-04" db="EMBL/GenBank/DDBJ databases">
        <title>Microbes associate with the intestines of laboratory mice.</title>
        <authorList>
            <person name="Navarre W."/>
            <person name="Wong E."/>
            <person name="Huang K."/>
            <person name="Tropini C."/>
            <person name="Ng K."/>
            <person name="Yu B."/>
        </authorList>
    </citation>
    <scope>NUCLEOTIDE SEQUENCE</scope>
    <source>
        <strain evidence="1">NM73_A23</strain>
    </source>
</reference>
<evidence type="ECO:0000313" key="2">
    <source>
        <dbReference type="Proteomes" id="UP000308886"/>
    </source>
</evidence>
<sequence>MKALMKIMLALTLVLIWIWFVLSFKWSYEDMSPAEKVVGVVYFVTMVPIYCGIKAFGRCLIEY</sequence>
<proteinExistence type="predicted"/>
<name>A0AC61QRV2_9BACT</name>
<dbReference type="EMBL" id="SRZC01000006">
    <property type="protein sequence ID" value="TGX83007.1"/>
    <property type="molecule type" value="Genomic_DNA"/>
</dbReference>
<organism evidence="1 2">
    <name type="scientific">Palleniella muris</name>
    <dbReference type="NCBI Taxonomy" id="3038145"/>
    <lineage>
        <taxon>Bacteria</taxon>
        <taxon>Pseudomonadati</taxon>
        <taxon>Bacteroidota</taxon>
        <taxon>Bacteroidia</taxon>
        <taxon>Bacteroidales</taxon>
        <taxon>Prevotellaceae</taxon>
        <taxon>Palleniella</taxon>
    </lineage>
</organism>